<feature type="compositionally biased region" description="Polar residues" evidence="1">
    <location>
        <begin position="76"/>
        <end position="90"/>
    </location>
</feature>
<feature type="compositionally biased region" description="Basic and acidic residues" evidence="1">
    <location>
        <begin position="669"/>
        <end position="682"/>
    </location>
</feature>
<feature type="compositionally biased region" description="Low complexity" evidence="1">
    <location>
        <begin position="103"/>
        <end position="114"/>
    </location>
</feature>
<dbReference type="Proteomes" id="UP001338125">
    <property type="component" value="Unassembled WGS sequence"/>
</dbReference>
<dbReference type="EMBL" id="JAVFKD010000012">
    <property type="protein sequence ID" value="KAK5992546.1"/>
    <property type="molecule type" value="Genomic_DNA"/>
</dbReference>
<evidence type="ECO:0000313" key="3">
    <source>
        <dbReference type="Proteomes" id="UP001338125"/>
    </source>
</evidence>
<feature type="compositionally biased region" description="Polar residues" evidence="1">
    <location>
        <begin position="371"/>
        <end position="381"/>
    </location>
</feature>
<protein>
    <submittedName>
        <fullName evidence="2">Uncharacterized protein</fullName>
    </submittedName>
</protein>
<feature type="compositionally biased region" description="Basic and acidic residues" evidence="1">
    <location>
        <begin position="534"/>
        <end position="545"/>
    </location>
</feature>
<accession>A0ABR0SK71</accession>
<sequence length="703" mass="78750">MAFAAKSRQDVTDLLRRRNLTNIPRDQQALLESENSWAIELKDTPHDSGHVPGHVLQTVKEAYIRRKTKTELRPRSSPQSHSAPGSTTSDGEQDENYQELPHSPTSKPSSVASSPERDMSWSPSPSRSQDPKDPDAKSRNTQGSNTQSLLNGASSPTNSSAKGCAQLRFSVKLWGRGRHRNGAPQAQHKPDIPINRTTARILSPVEESSTATTNTPPCAQPEGPIIPNTVQKPGDPRKGEMQRRSRRMKPIVFNDDSPETTKTVNAPTAVVRMPSIKTFPEPEGWTLTNSSSIVPATYHDDSPENTNPLPPANSVTHDDEMQQVTGSVVHHNHEQPVASNTTHEESVRQITNNTMSQDNSQPLIASVESPAHQSSALNRGQNRLPGRSSPNSDRQLVHIQHLEPGPQATNNERMDPYKAFITIYPDYVTIHNGNLWHFVQACMCIQILLDEEAALKECLYDDFIRAFSSGFLKYVRDAGPGQDPLPADAWYLRIRGHMLFNRLCVRVDNLEHILSSYPEEVARARAVIRIHREKEEETRKIRSETPMKAATTGAAKPDRRERYDQDQDEDEDQPQPRQQQVLQRKRTSQTSADDPPLMKPSARPLPQIRAASPDLGSDPIQPEPIRRQPMQPPKSSAPKSSAPGPTHTPRAPRPSQYFDRLLSSARVEQTTKKRSSEEQERLREYIRKRRARESKLLPSSSRA</sequence>
<feature type="compositionally biased region" description="Basic and acidic residues" evidence="1">
    <location>
        <begin position="7"/>
        <end position="16"/>
    </location>
</feature>
<evidence type="ECO:0000313" key="2">
    <source>
        <dbReference type="EMBL" id="KAK5992546.1"/>
    </source>
</evidence>
<feature type="compositionally biased region" description="Low complexity" evidence="1">
    <location>
        <begin position="633"/>
        <end position="643"/>
    </location>
</feature>
<feature type="region of interest" description="Disordered" evidence="1">
    <location>
        <begin position="41"/>
        <end position="163"/>
    </location>
</feature>
<feature type="compositionally biased region" description="Polar residues" evidence="1">
    <location>
        <begin position="139"/>
        <end position="161"/>
    </location>
</feature>
<feature type="region of interest" description="Disordered" evidence="1">
    <location>
        <begin position="293"/>
        <end position="317"/>
    </location>
</feature>
<organism evidence="2 3">
    <name type="scientific">Cladobotryum mycophilum</name>
    <dbReference type="NCBI Taxonomy" id="491253"/>
    <lineage>
        <taxon>Eukaryota</taxon>
        <taxon>Fungi</taxon>
        <taxon>Dikarya</taxon>
        <taxon>Ascomycota</taxon>
        <taxon>Pezizomycotina</taxon>
        <taxon>Sordariomycetes</taxon>
        <taxon>Hypocreomycetidae</taxon>
        <taxon>Hypocreales</taxon>
        <taxon>Hypocreaceae</taxon>
        <taxon>Cladobotryum</taxon>
    </lineage>
</organism>
<evidence type="ECO:0000256" key="1">
    <source>
        <dbReference type="SAM" id="MobiDB-lite"/>
    </source>
</evidence>
<reference evidence="2 3" key="1">
    <citation type="submission" date="2024-01" db="EMBL/GenBank/DDBJ databases">
        <title>Complete genome of Cladobotryum mycophilum ATHUM6906.</title>
        <authorList>
            <person name="Christinaki A.C."/>
            <person name="Myridakis A.I."/>
            <person name="Kouvelis V.N."/>
        </authorList>
    </citation>
    <scope>NUCLEOTIDE SEQUENCE [LARGE SCALE GENOMIC DNA]</scope>
    <source>
        <strain evidence="2 3">ATHUM6906</strain>
    </source>
</reference>
<feature type="compositionally biased region" description="Polar residues" evidence="1">
    <location>
        <begin position="206"/>
        <end position="217"/>
    </location>
</feature>
<feature type="compositionally biased region" description="Basic and acidic residues" evidence="1">
    <location>
        <begin position="129"/>
        <end position="138"/>
    </location>
</feature>
<feature type="region of interest" description="Disordered" evidence="1">
    <location>
        <begin position="206"/>
        <end position="247"/>
    </location>
</feature>
<feature type="region of interest" description="Disordered" evidence="1">
    <location>
        <begin position="1"/>
        <end position="27"/>
    </location>
</feature>
<proteinExistence type="predicted"/>
<feature type="compositionally biased region" description="Basic and acidic residues" evidence="1">
    <location>
        <begin position="556"/>
        <end position="565"/>
    </location>
</feature>
<gene>
    <name evidence="2" type="ORF">PT974_05959</name>
</gene>
<name>A0ABR0SK71_9HYPO</name>
<feature type="compositionally biased region" description="Basic and acidic residues" evidence="1">
    <location>
        <begin position="234"/>
        <end position="243"/>
    </location>
</feature>
<comment type="caution">
    <text evidence="2">The sequence shown here is derived from an EMBL/GenBank/DDBJ whole genome shotgun (WGS) entry which is preliminary data.</text>
</comment>
<feature type="region of interest" description="Disordered" evidence="1">
    <location>
        <begin position="534"/>
        <end position="682"/>
    </location>
</feature>
<keyword evidence="3" id="KW-1185">Reference proteome</keyword>
<feature type="region of interest" description="Disordered" evidence="1">
    <location>
        <begin position="367"/>
        <end position="393"/>
    </location>
</feature>